<evidence type="ECO:0000256" key="4">
    <source>
        <dbReference type="ARBA" id="ARBA00022692"/>
    </source>
</evidence>
<feature type="transmembrane region" description="Helical" evidence="7">
    <location>
        <begin position="100"/>
        <end position="118"/>
    </location>
</feature>
<dbReference type="CDD" id="cd06173">
    <property type="entry name" value="MFS_MefA_like"/>
    <property type="match status" value="1"/>
</dbReference>
<feature type="transmembrane region" description="Helical" evidence="7">
    <location>
        <begin position="342"/>
        <end position="361"/>
    </location>
</feature>
<dbReference type="PATRIC" id="fig|942150.3.peg.1740"/>
<feature type="transmembrane region" description="Helical" evidence="7">
    <location>
        <begin position="304"/>
        <end position="322"/>
    </location>
</feature>
<keyword evidence="4 7" id="KW-0812">Transmembrane</keyword>
<evidence type="ECO:0000256" key="7">
    <source>
        <dbReference type="SAM" id="Phobius"/>
    </source>
</evidence>
<gene>
    <name evidence="9" type="ORF">IV64_GL001688</name>
</gene>
<evidence type="ECO:0000313" key="9">
    <source>
        <dbReference type="EMBL" id="KRO14394.1"/>
    </source>
</evidence>
<dbReference type="Gene3D" id="1.20.1250.20">
    <property type="entry name" value="MFS general substrate transporter like domains"/>
    <property type="match status" value="1"/>
</dbReference>
<reference evidence="9 10" key="1">
    <citation type="journal article" date="2015" name="Genome Announc.">
        <title>Expanding the biotechnology potential of lactobacilli through comparative genomics of 213 strains and associated genera.</title>
        <authorList>
            <person name="Sun Z."/>
            <person name="Harris H.M."/>
            <person name="McCann A."/>
            <person name="Guo C."/>
            <person name="Argimon S."/>
            <person name="Zhang W."/>
            <person name="Yang X."/>
            <person name="Jeffery I.B."/>
            <person name="Cooney J.C."/>
            <person name="Kagawa T.F."/>
            <person name="Liu W."/>
            <person name="Song Y."/>
            <person name="Salvetti E."/>
            <person name="Wrobel A."/>
            <person name="Rasinkangas P."/>
            <person name="Parkhill J."/>
            <person name="Rea M.C."/>
            <person name="O'Sullivan O."/>
            <person name="Ritari J."/>
            <person name="Douillard F.P."/>
            <person name="Paul Ross R."/>
            <person name="Yang R."/>
            <person name="Briner A.E."/>
            <person name="Felis G.E."/>
            <person name="de Vos W.M."/>
            <person name="Barrangou R."/>
            <person name="Klaenhammer T.R."/>
            <person name="Caufield P.W."/>
            <person name="Cui Y."/>
            <person name="Zhang H."/>
            <person name="O'Toole P.W."/>
        </authorList>
    </citation>
    <scope>NUCLEOTIDE SEQUENCE [LARGE SCALE GENOMIC DNA]</scope>
    <source>
        <strain evidence="9 10">LMG 26013</strain>
    </source>
</reference>
<name>A0A0R2MUM9_9LACO</name>
<evidence type="ECO:0000313" key="10">
    <source>
        <dbReference type="Proteomes" id="UP000051783"/>
    </source>
</evidence>
<evidence type="ECO:0000256" key="2">
    <source>
        <dbReference type="ARBA" id="ARBA00022448"/>
    </source>
</evidence>
<comment type="subcellular location">
    <subcellularLocation>
        <location evidence="1">Cell membrane</location>
        <topology evidence="1">Multi-pass membrane protein</topology>
    </subcellularLocation>
</comment>
<dbReference type="AlphaFoldDB" id="A0A0R2MUM9"/>
<proteinExistence type="predicted"/>
<dbReference type="InterPro" id="IPR036259">
    <property type="entry name" value="MFS_trans_sf"/>
</dbReference>
<sequence>MLLCKKEFRNFFLADIISGFGVGLTTVGANWYMLQATNSNKLVGLYLTVNVLAGFLMSPLAGILTDRFSRKSVILWTFLGRAIPMIVIIAVIGMVGFNLWVMYGLAILTGAGWITYMASSRSYVQAILPKKLLGTANSFIEVSLQVGMFAAGAISGLILNYTGFVTILVINVVMFLVAVLLIMSIQRDTSVPTDTKRSSTGYIAGVYYILNHKLILSMGIISILPLIVTQLFNVSSPDYVSTILKANSVIYGLADMGYGIGGLVAGLITGLLIHKFSEKHIIGGFFIFATGGLMTLYLTQLIPLTIVCTFILGLSNSSLRVVINTVLMEQVEQQYMGRATSIWNGIAQLIEAFASTLMGIANDSFGANIGFLWMAAIMLVGALWSLIMMSRINMKGN</sequence>
<dbReference type="GO" id="GO:0022857">
    <property type="term" value="F:transmembrane transporter activity"/>
    <property type="evidence" value="ECO:0007669"/>
    <property type="project" value="InterPro"/>
</dbReference>
<feature type="transmembrane region" description="Helical" evidence="7">
    <location>
        <begin position="248"/>
        <end position="273"/>
    </location>
</feature>
<dbReference type="InterPro" id="IPR020846">
    <property type="entry name" value="MFS_dom"/>
</dbReference>
<feature type="domain" description="Major facilitator superfamily (MFS) profile" evidence="8">
    <location>
        <begin position="1"/>
        <end position="393"/>
    </location>
</feature>
<dbReference type="STRING" id="942150.IV64_GL001688"/>
<keyword evidence="6 7" id="KW-0472">Membrane</keyword>
<feature type="transmembrane region" description="Helical" evidence="7">
    <location>
        <begin position="367"/>
        <end position="387"/>
    </location>
</feature>
<feature type="transmembrane region" description="Helical" evidence="7">
    <location>
        <begin position="280"/>
        <end position="298"/>
    </location>
</feature>
<keyword evidence="5 7" id="KW-1133">Transmembrane helix</keyword>
<feature type="transmembrane region" description="Helical" evidence="7">
    <location>
        <begin position="139"/>
        <end position="158"/>
    </location>
</feature>
<evidence type="ECO:0000259" key="8">
    <source>
        <dbReference type="PROSITE" id="PS50850"/>
    </source>
</evidence>
<dbReference type="PROSITE" id="PS50850">
    <property type="entry name" value="MFS"/>
    <property type="match status" value="1"/>
</dbReference>
<keyword evidence="10" id="KW-1185">Reference proteome</keyword>
<accession>A0A0R2MUM9</accession>
<evidence type="ECO:0000256" key="5">
    <source>
        <dbReference type="ARBA" id="ARBA00022989"/>
    </source>
</evidence>
<dbReference type="Proteomes" id="UP000051783">
    <property type="component" value="Unassembled WGS sequence"/>
</dbReference>
<feature type="transmembrane region" description="Helical" evidence="7">
    <location>
        <begin position="12"/>
        <end position="33"/>
    </location>
</feature>
<keyword evidence="3" id="KW-1003">Cell membrane</keyword>
<evidence type="ECO:0000256" key="1">
    <source>
        <dbReference type="ARBA" id="ARBA00004651"/>
    </source>
</evidence>
<keyword evidence="2" id="KW-0813">Transport</keyword>
<feature type="transmembrane region" description="Helical" evidence="7">
    <location>
        <begin position="45"/>
        <end position="64"/>
    </location>
</feature>
<feature type="transmembrane region" description="Helical" evidence="7">
    <location>
        <begin position="164"/>
        <end position="185"/>
    </location>
</feature>
<feature type="transmembrane region" description="Helical" evidence="7">
    <location>
        <begin position="73"/>
        <end position="94"/>
    </location>
</feature>
<protein>
    <recommendedName>
        <fullName evidence="8">Major facilitator superfamily (MFS) profile domain-containing protein</fullName>
    </recommendedName>
</protein>
<dbReference type="PANTHER" id="PTHR23513:SF11">
    <property type="entry name" value="STAPHYLOFERRIN A TRANSPORTER"/>
    <property type="match status" value="1"/>
</dbReference>
<comment type="caution">
    <text evidence="9">The sequence shown here is derived from an EMBL/GenBank/DDBJ whole genome shotgun (WGS) entry which is preliminary data.</text>
</comment>
<organism evidence="9 10">
    <name type="scientific">Lactiplantibacillus xiangfangensis</name>
    <dbReference type="NCBI Taxonomy" id="942150"/>
    <lineage>
        <taxon>Bacteria</taxon>
        <taxon>Bacillati</taxon>
        <taxon>Bacillota</taxon>
        <taxon>Bacilli</taxon>
        <taxon>Lactobacillales</taxon>
        <taxon>Lactobacillaceae</taxon>
        <taxon>Lactiplantibacillus</taxon>
    </lineage>
</organism>
<evidence type="ECO:0000256" key="3">
    <source>
        <dbReference type="ARBA" id="ARBA00022475"/>
    </source>
</evidence>
<dbReference type="Pfam" id="PF07690">
    <property type="entry name" value="MFS_1"/>
    <property type="match status" value="2"/>
</dbReference>
<dbReference type="PANTHER" id="PTHR23513">
    <property type="entry name" value="INTEGRAL MEMBRANE EFFLUX PROTEIN-RELATED"/>
    <property type="match status" value="1"/>
</dbReference>
<dbReference type="InterPro" id="IPR011701">
    <property type="entry name" value="MFS"/>
</dbReference>
<dbReference type="EMBL" id="JQCL01000015">
    <property type="protein sequence ID" value="KRO14394.1"/>
    <property type="molecule type" value="Genomic_DNA"/>
</dbReference>
<feature type="transmembrane region" description="Helical" evidence="7">
    <location>
        <begin position="206"/>
        <end position="228"/>
    </location>
</feature>
<dbReference type="GO" id="GO:0005886">
    <property type="term" value="C:plasma membrane"/>
    <property type="evidence" value="ECO:0007669"/>
    <property type="project" value="UniProtKB-SubCell"/>
</dbReference>
<dbReference type="SUPFAM" id="SSF103473">
    <property type="entry name" value="MFS general substrate transporter"/>
    <property type="match status" value="1"/>
</dbReference>
<evidence type="ECO:0000256" key="6">
    <source>
        <dbReference type="ARBA" id="ARBA00023136"/>
    </source>
</evidence>